<comment type="similarity">
    <text evidence="1">Belongs to the ABC transporter superfamily.</text>
</comment>
<dbReference type="InterPro" id="IPR003439">
    <property type="entry name" value="ABC_transporter-like_ATP-bd"/>
</dbReference>
<dbReference type="Proteomes" id="UP000287224">
    <property type="component" value="Unassembled WGS sequence"/>
</dbReference>
<reference evidence="7" key="1">
    <citation type="submission" date="2018-12" db="EMBL/GenBank/DDBJ databases">
        <title>Tengunoibacter tsumagoiensis gen. nov., sp. nov., Dictyobacter kobayashii sp. nov., D. alpinus sp. nov., and D. joshuensis sp. nov. and description of Dictyobacteraceae fam. nov. within the order Ktedonobacterales isolated from Tengu-no-mugimeshi.</title>
        <authorList>
            <person name="Wang C.M."/>
            <person name="Zheng Y."/>
            <person name="Sakai Y."/>
            <person name="Toyoda A."/>
            <person name="Minakuchi Y."/>
            <person name="Abe K."/>
            <person name="Yokota A."/>
            <person name="Yabe S."/>
        </authorList>
    </citation>
    <scope>NUCLEOTIDE SEQUENCE [LARGE SCALE GENOMIC DNA]</scope>
    <source>
        <strain evidence="7">S-27</strain>
    </source>
</reference>
<keyword evidence="2" id="KW-0813">Transport</keyword>
<dbReference type="Gene3D" id="3.40.50.300">
    <property type="entry name" value="P-loop containing nucleotide triphosphate hydrolases"/>
    <property type="match status" value="1"/>
</dbReference>
<dbReference type="AlphaFoldDB" id="A0A401ZK13"/>
<evidence type="ECO:0000256" key="1">
    <source>
        <dbReference type="ARBA" id="ARBA00005417"/>
    </source>
</evidence>
<dbReference type="SMART" id="SM00382">
    <property type="entry name" value="AAA"/>
    <property type="match status" value="1"/>
</dbReference>
<dbReference type="PROSITE" id="PS50893">
    <property type="entry name" value="ABC_TRANSPORTER_2"/>
    <property type="match status" value="1"/>
</dbReference>
<comment type="caution">
    <text evidence="6">The sequence shown here is derived from an EMBL/GenBank/DDBJ whole genome shotgun (WGS) entry which is preliminary data.</text>
</comment>
<dbReference type="Pfam" id="PF00005">
    <property type="entry name" value="ABC_tran"/>
    <property type="match status" value="1"/>
</dbReference>
<proteinExistence type="inferred from homology"/>
<dbReference type="EMBL" id="BIFQ01000001">
    <property type="protein sequence ID" value="GCE07205.1"/>
    <property type="molecule type" value="Genomic_DNA"/>
</dbReference>
<name>A0A401ZK13_9CHLR</name>
<feature type="domain" description="ABC transporter" evidence="5">
    <location>
        <begin position="1"/>
        <end position="215"/>
    </location>
</feature>
<evidence type="ECO:0000259" key="5">
    <source>
        <dbReference type="PROSITE" id="PS50893"/>
    </source>
</evidence>
<sequence>MALRNLSLTIEQGQSFGLLGENGAGKSTFVRLLMGFIFPSSGQLRVLGQSNVALAHTRIGYVHERTIFEPRISGRNYLIHLGRLAGVQGSAGLRHIDALLERVLLQEAARRPVGGYSKGMQQRLAIAQALLTDPELLILDEPTSGLDPRSQWEIRQLIQGLRQEGKTILLCSHYLAEVEALCDTIGILRRGNMILSGAVADLVTARNIVEITLAGQLDARQTLARLQISTQAILDVRDNTFKVRGEAQAGILEKLVLAHVPLHSLQPLSQSLEEVYVQATEQAEYLA</sequence>
<dbReference type="InterPro" id="IPR017871">
    <property type="entry name" value="ABC_transporter-like_CS"/>
</dbReference>
<organism evidence="6 7">
    <name type="scientific">Dictyobacter aurantiacus</name>
    <dbReference type="NCBI Taxonomy" id="1936993"/>
    <lineage>
        <taxon>Bacteria</taxon>
        <taxon>Bacillati</taxon>
        <taxon>Chloroflexota</taxon>
        <taxon>Ktedonobacteria</taxon>
        <taxon>Ktedonobacterales</taxon>
        <taxon>Dictyobacteraceae</taxon>
        <taxon>Dictyobacter</taxon>
    </lineage>
</organism>
<dbReference type="GO" id="GO:0005524">
    <property type="term" value="F:ATP binding"/>
    <property type="evidence" value="ECO:0007669"/>
    <property type="project" value="UniProtKB-KW"/>
</dbReference>
<dbReference type="SUPFAM" id="SSF52540">
    <property type="entry name" value="P-loop containing nucleoside triphosphate hydrolases"/>
    <property type="match status" value="1"/>
</dbReference>
<dbReference type="InterPro" id="IPR027417">
    <property type="entry name" value="P-loop_NTPase"/>
</dbReference>
<evidence type="ECO:0000313" key="7">
    <source>
        <dbReference type="Proteomes" id="UP000287224"/>
    </source>
</evidence>
<dbReference type="PROSITE" id="PS00211">
    <property type="entry name" value="ABC_TRANSPORTER_1"/>
    <property type="match status" value="1"/>
</dbReference>
<protein>
    <submittedName>
        <fullName evidence="6">ABC transporter</fullName>
    </submittedName>
</protein>
<dbReference type="CDD" id="cd03230">
    <property type="entry name" value="ABC_DR_subfamily_A"/>
    <property type="match status" value="1"/>
</dbReference>
<keyword evidence="7" id="KW-1185">Reference proteome</keyword>
<gene>
    <name evidence="6" type="ORF">KDAU_45340</name>
</gene>
<dbReference type="PANTHER" id="PTHR43335:SF11">
    <property type="entry name" value="ABC TRANSPORTER RELATED"/>
    <property type="match status" value="1"/>
</dbReference>
<evidence type="ECO:0000256" key="2">
    <source>
        <dbReference type="ARBA" id="ARBA00022448"/>
    </source>
</evidence>
<dbReference type="PANTHER" id="PTHR43335">
    <property type="entry name" value="ABC TRANSPORTER, ATP-BINDING PROTEIN"/>
    <property type="match status" value="1"/>
</dbReference>
<accession>A0A401ZK13</accession>
<evidence type="ECO:0000256" key="4">
    <source>
        <dbReference type="ARBA" id="ARBA00022840"/>
    </source>
</evidence>
<dbReference type="RefSeq" id="WP_126598274.1">
    <property type="nucleotide sequence ID" value="NZ_BIFQ01000001.1"/>
</dbReference>
<keyword evidence="4" id="KW-0067">ATP-binding</keyword>
<evidence type="ECO:0000313" key="6">
    <source>
        <dbReference type="EMBL" id="GCE07205.1"/>
    </source>
</evidence>
<dbReference type="InterPro" id="IPR003593">
    <property type="entry name" value="AAA+_ATPase"/>
</dbReference>
<dbReference type="GO" id="GO:0016887">
    <property type="term" value="F:ATP hydrolysis activity"/>
    <property type="evidence" value="ECO:0007669"/>
    <property type="project" value="InterPro"/>
</dbReference>
<keyword evidence="3" id="KW-0547">Nucleotide-binding</keyword>
<dbReference type="OrthoDB" id="9809205at2"/>
<evidence type="ECO:0000256" key="3">
    <source>
        <dbReference type="ARBA" id="ARBA00022741"/>
    </source>
</evidence>